<organism evidence="2 3">
    <name type="scientific">Gordonia jacobaea</name>
    <dbReference type="NCBI Taxonomy" id="122202"/>
    <lineage>
        <taxon>Bacteria</taxon>
        <taxon>Bacillati</taxon>
        <taxon>Actinomycetota</taxon>
        <taxon>Actinomycetes</taxon>
        <taxon>Mycobacteriales</taxon>
        <taxon>Gordoniaceae</taxon>
        <taxon>Gordonia</taxon>
    </lineage>
</organism>
<comment type="caution">
    <text evidence="2">The sequence shown here is derived from an EMBL/GenBank/DDBJ whole genome shotgun (WGS) entry which is preliminary data.</text>
</comment>
<dbReference type="EMBL" id="LDTZ01000016">
    <property type="protein sequence ID" value="KNA91449.1"/>
    <property type="molecule type" value="Genomic_DNA"/>
</dbReference>
<feature type="transmembrane region" description="Helical" evidence="1">
    <location>
        <begin position="133"/>
        <end position="152"/>
    </location>
</feature>
<feature type="transmembrane region" description="Helical" evidence="1">
    <location>
        <begin position="12"/>
        <end position="33"/>
    </location>
</feature>
<reference evidence="2 3" key="1">
    <citation type="submission" date="2015-05" db="EMBL/GenBank/DDBJ databases">
        <title>Draft genome sequence of the bacterium Gordonia jacobaea a new member of the Gordonia genus.</title>
        <authorList>
            <person name="Jimenez-Galisteo G."/>
            <person name="Dominguez A."/>
            <person name="Munoz E."/>
            <person name="Vinas M."/>
        </authorList>
    </citation>
    <scope>NUCLEOTIDE SEQUENCE [LARGE SCALE GENOMIC DNA]</scope>
    <source>
        <strain evidence="3">mv1</strain>
    </source>
</reference>
<keyword evidence="3" id="KW-1185">Reference proteome</keyword>
<dbReference type="NCBIfam" id="NF038065">
    <property type="entry name" value="Pr6Pr"/>
    <property type="match status" value="1"/>
</dbReference>
<feature type="transmembrane region" description="Helical" evidence="1">
    <location>
        <begin position="79"/>
        <end position="98"/>
    </location>
</feature>
<dbReference type="Proteomes" id="UP000037247">
    <property type="component" value="Unassembled WGS sequence"/>
</dbReference>
<proteinExistence type="predicted"/>
<evidence type="ECO:0000256" key="1">
    <source>
        <dbReference type="SAM" id="Phobius"/>
    </source>
</evidence>
<feature type="transmembrane region" description="Helical" evidence="1">
    <location>
        <begin position="172"/>
        <end position="196"/>
    </location>
</feature>
<sequence length="211" mass="23418">MRGVSRGDRQVWIRILRFVAAAVGIAAIAYVPVTASDGFGFANYFSYFTILSNVAAAIVLLGGALLAPTGLWWQWFRGGVTTAMLITAIVYALLLSDIDVNLSGEWTNTVLHRLIPLVLLLDWALFRPRSLPALSWLTWLAFPLFYGIYTLTRGPIVDWYPYPFIDPRSQGYLSMTLGVVVVFIGMTALSAGVYWLGTRGTSNRLHDEPVR</sequence>
<accession>A0ABR5ICV9</accession>
<keyword evidence="1" id="KW-0812">Transmembrane</keyword>
<keyword evidence="1" id="KW-0472">Membrane</keyword>
<evidence type="ECO:0000313" key="3">
    <source>
        <dbReference type="Proteomes" id="UP000037247"/>
    </source>
</evidence>
<evidence type="ECO:0000313" key="2">
    <source>
        <dbReference type="EMBL" id="KNA91449.1"/>
    </source>
</evidence>
<gene>
    <name evidence="2" type="ORF">ABW18_09590</name>
</gene>
<dbReference type="InterPro" id="IPR049713">
    <property type="entry name" value="Pr6Pr-like"/>
</dbReference>
<name>A0ABR5ICV9_9ACTN</name>
<feature type="transmembrane region" description="Helical" evidence="1">
    <location>
        <begin position="45"/>
        <end position="67"/>
    </location>
</feature>
<feature type="transmembrane region" description="Helical" evidence="1">
    <location>
        <begin position="110"/>
        <end position="126"/>
    </location>
</feature>
<keyword evidence="1" id="KW-1133">Transmembrane helix</keyword>
<protein>
    <submittedName>
        <fullName evidence="2">Membrane protein</fullName>
    </submittedName>
</protein>